<comment type="caution">
    <text evidence="3">The sequence shown here is derived from an EMBL/GenBank/DDBJ whole genome shotgun (WGS) entry which is preliminary data.</text>
</comment>
<name>A0A118JVQ6_CYNCS</name>
<evidence type="ECO:0000313" key="4">
    <source>
        <dbReference type="Proteomes" id="UP000243975"/>
    </source>
</evidence>
<evidence type="ECO:0000256" key="1">
    <source>
        <dbReference type="SAM" id="MobiDB-lite"/>
    </source>
</evidence>
<reference evidence="3 4" key="1">
    <citation type="journal article" date="2016" name="Sci. Rep.">
        <title>The genome sequence of the outbreeding globe artichoke constructed de novo incorporating a phase-aware low-pass sequencing strategy of F1 progeny.</title>
        <authorList>
            <person name="Scaglione D."/>
            <person name="Reyes-Chin-Wo S."/>
            <person name="Acquadro A."/>
            <person name="Froenicke L."/>
            <person name="Portis E."/>
            <person name="Beitel C."/>
            <person name="Tirone M."/>
            <person name="Mauro R."/>
            <person name="Lo Monaco A."/>
            <person name="Mauromicale G."/>
            <person name="Faccioli P."/>
            <person name="Cattivelli L."/>
            <person name="Rieseberg L."/>
            <person name="Michelmore R."/>
            <person name="Lanteri S."/>
        </authorList>
    </citation>
    <scope>NUCLEOTIDE SEQUENCE [LARGE SCALE GENOMIC DNA]</scope>
    <source>
        <strain evidence="3">2C</strain>
    </source>
</reference>
<dbReference type="EMBL" id="LEKV01004568">
    <property type="protein sequence ID" value="KVH94136.1"/>
    <property type="molecule type" value="Genomic_DNA"/>
</dbReference>
<accession>A0A118JVQ6</accession>
<feature type="transmembrane region" description="Helical" evidence="2">
    <location>
        <begin position="61"/>
        <end position="83"/>
    </location>
</feature>
<keyword evidence="2" id="KW-0472">Membrane</keyword>
<feature type="transmembrane region" description="Helical" evidence="2">
    <location>
        <begin position="32"/>
        <end position="55"/>
    </location>
</feature>
<proteinExistence type="predicted"/>
<feature type="transmembrane region" description="Helical" evidence="2">
    <location>
        <begin position="103"/>
        <end position="127"/>
    </location>
</feature>
<dbReference type="OMA" id="AIQMTNT"/>
<sequence>MLDFVEILRSKPKLEVIHKEARKMGEGQRFQLGTVGALGLSVISSVSIVICNKALISTLGFTFATTLTSWHLLVTFCSLHLALRMKFFEHKPFDSKAVMGFGILNGISIGLLNLSLGFNSVGFYQIFIPGSIIDDKTSNHPLHCTFGDSFLQQAIQMTNTIQKKFKVSSTQLLYQSCPYQALILFIVGPFLDALLTNQNVFAFKYTNQVLNESESDPLVSAEDGASVSNEGSPQKPPVWNSDKDLHA</sequence>
<dbReference type="Proteomes" id="UP000243975">
    <property type="component" value="Unassembled WGS sequence"/>
</dbReference>
<evidence type="ECO:0000256" key="2">
    <source>
        <dbReference type="SAM" id="Phobius"/>
    </source>
</evidence>
<protein>
    <submittedName>
        <fullName evidence="3">Uncharacterized protein</fullName>
    </submittedName>
</protein>
<feature type="region of interest" description="Disordered" evidence="1">
    <location>
        <begin position="216"/>
        <end position="247"/>
    </location>
</feature>
<keyword evidence="4" id="KW-1185">Reference proteome</keyword>
<gene>
    <name evidence="3" type="ORF">Ccrd_003811</name>
</gene>
<dbReference type="AlphaFoldDB" id="A0A118JVQ6"/>
<evidence type="ECO:0000313" key="3">
    <source>
        <dbReference type="EMBL" id="KVH94136.1"/>
    </source>
</evidence>
<keyword evidence="2" id="KW-0812">Transmembrane</keyword>
<keyword evidence="2" id="KW-1133">Transmembrane helix</keyword>
<organism evidence="3 4">
    <name type="scientific">Cynara cardunculus var. scolymus</name>
    <name type="common">Globe artichoke</name>
    <name type="synonym">Cynara scolymus</name>
    <dbReference type="NCBI Taxonomy" id="59895"/>
    <lineage>
        <taxon>Eukaryota</taxon>
        <taxon>Viridiplantae</taxon>
        <taxon>Streptophyta</taxon>
        <taxon>Embryophyta</taxon>
        <taxon>Tracheophyta</taxon>
        <taxon>Spermatophyta</taxon>
        <taxon>Magnoliopsida</taxon>
        <taxon>eudicotyledons</taxon>
        <taxon>Gunneridae</taxon>
        <taxon>Pentapetalae</taxon>
        <taxon>asterids</taxon>
        <taxon>campanulids</taxon>
        <taxon>Asterales</taxon>
        <taxon>Asteraceae</taxon>
        <taxon>Carduoideae</taxon>
        <taxon>Cardueae</taxon>
        <taxon>Carduinae</taxon>
        <taxon>Cynara</taxon>
    </lineage>
</organism>
<dbReference type="Gramene" id="KVH94136">
    <property type="protein sequence ID" value="KVH94136"/>
    <property type="gene ID" value="Ccrd_003811"/>
</dbReference>